<dbReference type="InterPro" id="IPR032466">
    <property type="entry name" value="Metal_Hydrolase"/>
</dbReference>
<name>A0A094Q1I4_9ZZZZ</name>
<proteinExistence type="inferred from homology"/>
<organism evidence="3">
    <name type="scientific">freshwater metagenome</name>
    <dbReference type="NCBI Taxonomy" id="449393"/>
    <lineage>
        <taxon>unclassified sequences</taxon>
        <taxon>metagenomes</taxon>
        <taxon>ecological metagenomes</taxon>
    </lineage>
</organism>
<comment type="similarity">
    <text evidence="1">Belongs to the metallo-dependent hydrolases superfamily.</text>
</comment>
<dbReference type="PANTHER" id="PTHR43569">
    <property type="entry name" value="AMIDOHYDROLASE"/>
    <property type="match status" value="1"/>
</dbReference>
<dbReference type="AlphaFoldDB" id="A0A094Q1I4"/>
<dbReference type="GO" id="GO:0016787">
    <property type="term" value="F:hydrolase activity"/>
    <property type="evidence" value="ECO:0007669"/>
    <property type="project" value="InterPro"/>
</dbReference>
<evidence type="ECO:0000256" key="1">
    <source>
        <dbReference type="ARBA" id="ARBA00038310"/>
    </source>
</evidence>
<dbReference type="SUPFAM" id="SSF51556">
    <property type="entry name" value="Metallo-dependent hydrolases"/>
    <property type="match status" value="1"/>
</dbReference>
<dbReference type="InterPro" id="IPR052350">
    <property type="entry name" value="Metallo-dep_Lactonases"/>
</dbReference>
<dbReference type="PANTHER" id="PTHR43569:SF2">
    <property type="entry name" value="AMIDOHYDROLASE-RELATED DOMAIN-CONTAINING PROTEIN"/>
    <property type="match status" value="1"/>
</dbReference>
<evidence type="ECO:0000259" key="2">
    <source>
        <dbReference type="Pfam" id="PF04909"/>
    </source>
</evidence>
<feature type="domain" description="Amidohydrolase-related" evidence="2">
    <location>
        <begin position="3"/>
        <end position="282"/>
    </location>
</feature>
<dbReference type="EMBL" id="JNSL01000065">
    <property type="protein sequence ID" value="KGA17247.1"/>
    <property type="molecule type" value="Genomic_DNA"/>
</dbReference>
<protein>
    <recommendedName>
        <fullName evidence="2">Amidohydrolase-related domain-containing protein</fullName>
    </recommendedName>
</protein>
<reference evidence="3" key="1">
    <citation type="submission" date="2014-06" db="EMBL/GenBank/DDBJ databases">
        <title>Key roles for freshwater Actinobacteria revealed by deep metagenomic sequencing.</title>
        <authorList>
            <person name="Ghai R."/>
            <person name="Mizuno C.M."/>
            <person name="Picazo A."/>
            <person name="Camacho A."/>
            <person name="Rodriguez-Valera F."/>
        </authorList>
    </citation>
    <scope>NUCLEOTIDE SEQUENCE</scope>
</reference>
<dbReference type="InterPro" id="IPR006680">
    <property type="entry name" value="Amidohydro-rel"/>
</dbReference>
<evidence type="ECO:0000313" key="3">
    <source>
        <dbReference type="EMBL" id="KGA17247.1"/>
    </source>
</evidence>
<gene>
    <name evidence="3" type="ORF">GM51_10785</name>
</gene>
<accession>A0A094Q1I4</accession>
<dbReference type="Pfam" id="PF04909">
    <property type="entry name" value="Amidohydro_2"/>
    <property type="match status" value="1"/>
</dbReference>
<comment type="caution">
    <text evidence="3">The sequence shown here is derived from an EMBL/GenBank/DDBJ whole genome shotgun (WGS) entry which is preliminary data.</text>
</comment>
<sequence length="282" mass="31592">MRIDSHHHLWDLAISPRPWLAGEMLAGISRTFSMKDFYAERASAQIDQSILVQTISEYDEMKEFFAVAAEHESVAGVVAWIDMSNTDCFQQLEKYLDLPGAERLVGIRDGAQGRADAKWLAGDQIAVNARKLAEKDLTFDLLVDPSNLAASTQLVSHCPDTTFVLDHIGKPNIAKGDQGELAAWSHSINELAKNKNVSCKISGMVTEADWKAWKEKDFKRYFEVVLNAFGADRIMYGSDWPVCKLAATYEQVAQLAEYLIQDLIPSEKEKFWALNAKKAYGI</sequence>
<dbReference type="Gene3D" id="3.20.20.140">
    <property type="entry name" value="Metal-dependent hydrolases"/>
    <property type="match status" value="1"/>
</dbReference>